<accession>A0ACC0J187</accession>
<proteinExistence type="predicted"/>
<evidence type="ECO:0000313" key="2">
    <source>
        <dbReference type="Proteomes" id="UP001060215"/>
    </source>
</evidence>
<keyword evidence="2" id="KW-1185">Reference proteome</keyword>
<comment type="caution">
    <text evidence="1">The sequence shown here is derived from an EMBL/GenBank/DDBJ whole genome shotgun (WGS) entry which is preliminary data.</text>
</comment>
<reference evidence="1 2" key="1">
    <citation type="journal article" date="2022" name="Plant J.">
        <title>Chromosome-level genome of Camellia lanceoleosa provides a valuable resource for understanding genome evolution and self-incompatibility.</title>
        <authorList>
            <person name="Gong W."/>
            <person name="Xiao S."/>
            <person name="Wang L."/>
            <person name="Liao Z."/>
            <person name="Chang Y."/>
            <person name="Mo W."/>
            <person name="Hu G."/>
            <person name="Li W."/>
            <person name="Zhao G."/>
            <person name="Zhu H."/>
            <person name="Hu X."/>
            <person name="Ji K."/>
            <person name="Xiang X."/>
            <person name="Song Q."/>
            <person name="Yuan D."/>
            <person name="Jin S."/>
            <person name="Zhang L."/>
        </authorList>
    </citation>
    <scope>NUCLEOTIDE SEQUENCE [LARGE SCALE GENOMIC DNA]</scope>
    <source>
        <strain evidence="1">SQ_2022a</strain>
    </source>
</reference>
<name>A0ACC0J187_9ERIC</name>
<organism evidence="1 2">
    <name type="scientific">Camellia lanceoleosa</name>
    <dbReference type="NCBI Taxonomy" id="1840588"/>
    <lineage>
        <taxon>Eukaryota</taxon>
        <taxon>Viridiplantae</taxon>
        <taxon>Streptophyta</taxon>
        <taxon>Embryophyta</taxon>
        <taxon>Tracheophyta</taxon>
        <taxon>Spermatophyta</taxon>
        <taxon>Magnoliopsida</taxon>
        <taxon>eudicotyledons</taxon>
        <taxon>Gunneridae</taxon>
        <taxon>Pentapetalae</taxon>
        <taxon>asterids</taxon>
        <taxon>Ericales</taxon>
        <taxon>Theaceae</taxon>
        <taxon>Camellia</taxon>
    </lineage>
</organism>
<sequence>MTPHLSNAFWKQATEKMNIQGGDHGERTVNTVDYRTSAGQAQEQEPVQVVHQSHLPTTTTNSNTSGGILVGAANAVASTLQSAKEAISGK</sequence>
<evidence type="ECO:0000313" key="1">
    <source>
        <dbReference type="EMBL" id="KAI8031178.1"/>
    </source>
</evidence>
<dbReference type="Proteomes" id="UP001060215">
    <property type="component" value="Chromosome 1"/>
</dbReference>
<dbReference type="EMBL" id="CM045758">
    <property type="protein sequence ID" value="KAI8031178.1"/>
    <property type="molecule type" value="Genomic_DNA"/>
</dbReference>
<protein>
    <submittedName>
        <fullName evidence="1">Uncharacterized protein</fullName>
    </submittedName>
</protein>
<gene>
    <name evidence="1" type="ORF">LOK49_LG01G03263</name>
</gene>